<evidence type="ECO:0000313" key="2">
    <source>
        <dbReference type="Proteomes" id="UP000838100"/>
    </source>
</evidence>
<proteinExistence type="predicted"/>
<dbReference type="InterPro" id="IPR029063">
    <property type="entry name" value="SAM-dependent_MTases_sf"/>
</dbReference>
<dbReference type="Proteomes" id="UP000838100">
    <property type="component" value="Unassembled WGS sequence"/>
</dbReference>
<dbReference type="EMBL" id="CAKLPX010000003">
    <property type="protein sequence ID" value="CAH0992474.1"/>
    <property type="molecule type" value="Genomic_DNA"/>
</dbReference>
<dbReference type="RefSeq" id="WP_237445159.1">
    <property type="nucleotide sequence ID" value="NZ_CAKLPX010000003.1"/>
</dbReference>
<evidence type="ECO:0000313" key="1">
    <source>
        <dbReference type="EMBL" id="CAH0992474.1"/>
    </source>
</evidence>
<accession>A0ABM9AGX8</accession>
<reference evidence="1" key="1">
    <citation type="submission" date="2021-12" db="EMBL/GenBank/DDBJ databases">
        <authorList>
            <person name="Rodrigo-Torres L."/>
            <person name="Arahal R. D."/>
            <person name="Lucena T."/>
        </authorList>
    </citation>
    <scope>NUCLEOTIDE SEQUENCE</scope>
    <source>
        <strain evidence="1">CECT 8267</strain>
    </source>
</reference>
<gene>
    <name evidence="1" type="ORF">SIN8267_02600</name>
</gene>
<sequence>MKNLLLLISPQAKSAYFNDYIDVAKAELCWLIGGQEVEHRRMGEMDFLAVASCDVSLQQLARLSFIYGIFEQDGDKLLPLSAESEFSLHENFVFGSKFKGKTNELLTQMLINVGLKSIDYRNVSELKLLDPMCGRATTLLWAMRYGIKAKGIEQDVKAIADVRMNIKKWCKVQRQKHSFKEGFIGKANKHDKGKFIDFDAADSSMRMINGDSTEANTLLKNEKFDLLVSDLPYGVQHFTTDKTRDPISVLKDCVEAWSKSLKINGVIVLSFNRYLPRREKLIGVFESEGFSALDFSAEHRMSESIVRDVVILRKLY</sequence>
<comment type="caution">
    <text evidence="1">The sequence shown here is derived from an EMBL/GenBank/DDBJ whole genome shotgun (WGS) entry which is preliminary data.</text>
</comment>
<name>A0ABM9AGX8_9GAMM</name>
<dbReference type="Gene3D" id="3.40.50.150">
    <property type="entry name" value="Vaccinia Virus protein VP39"/>
    <property type="match status" value="1"/>
</dbReference>
<protein>
    <submittedName>
        <fullName evidence="1">Uncharacterized protein</fullName>
    </submittedName>
</protein>
<organism evidence="1 2">
    <name type="scientific">Sinobacterium norvegicum</name>
    <dbReference type="NCBI Taxonomy" id="1641715"/>
    <lineage>
        <taxon>Bacteria</taxon>
        <taxon>Pseudomonadati</taxon>
        <taxon>Pseudomonadota</taxon>
        <taxon>Gammaproteobacteria</taxon>
        <taxon>Cellvibrionales</taxon>
        <taxon>Spongiibacteraceae</taxon>
        <taxon>Sinobacterium</taxon>
    </lineage>
</organism>
<keyword evidence="2" id="KW-1185">Reference proteome</keyword>
<dbReference type="SUPFAM" id="SSF53335">
    <property type="entry name" value="S-adenosyl-L-methionine-dependent methyltransferases"/>
    <property type="match status" value="1"/>
</dbReference>